<evidence type="ECO:0000256" key="9">
    <source>
        <dbReference type="ARBA" id="ARBA00022722"/>
    </source>
</evidence>
<evidence type="ECO:0000259" key="25">
    <source>
        <dbReference type="PROSITE" id="PS50137"/>
    </source>
</evidence>
<dbReference type="CDD" id="cd19877">
    <property type="entry name" value="DSRM_RNAse_III_meta_like"/>
    <property type="match status" value="1"/>
</dbReference>
<feature type="compositionally biased region" description="Basic and acidic residues" evidence="24">
    <location>
        <begin position="211"/>
        <end position="224"/>
    </location>
</feature>
<feature type="region of interest" description="Disordered" evidence="24">
    <location>
        <begin position="489"/>
        <end position="534"/>
    </location>
</feature>
<feature type="compositionally biased region" description="Basic and acidic residues" evidence="24">
    <location>
        <begin position="269"/>
        <end position="299"/>
    </location>
</feature>
<evidence type="ECO:0000256" key="13">
    <source>
        <dbReference type="ARBA" id="ARBA00022801"/>
    </source>
</evidence>
<dbReference type="EC" id="3.1.26.3" evidence="6"/>
<dbReference type="FunFam" id="3.30.160.20:FF:000012">
    <property type="entry name" value="Drosha ribonuclease III"/>
    <property type="match status" value="1"/>
</dbReference>
<evidence type="ECO:0000256" key="22">
    <source>
        <dbReference type="ARBA" id="ARBA00083702"/>
    </source>
</evidence>
<feature type="domain" description="RNase III" evidence="26">
    <location>
        <begin position="1208"/>
        <end position="1331"/>
    </location>
</feature>
<feature type="compositionally biased region" description="Basic and acidic residues" evidence="24">
    <location>
        <begin position="319"/>
        <end position="332"/>
    </location>
</feature>
<feature type="domain" description="RNase III" evidence="26">
    <location>
        <begin position="1056"/>
        <end position="1156"/>
    </location>
</feature>
<protein>
    <recommendedName>
        <fullName evidence="7">Ribonuclease 3</fullName>
        <ecNumber evidence="6">3.1.26.3</ecNumber>
    </recommendedName>
    <alternativeName>
        <fullName evidence="19">Ribonuclease III</fullName>
    </alternativeName>
    <alternativeName>
        <fullName evidence="21 22">protein Drosha</fullName>
    </alternativeName>
</protein>
<keyword evidence="16" id="KW-0334">Gonadal differentiation</keyword>
<dbReference type="SUPFAM" id="SSF69065">
    <property type="entry name" value="RNase III domain-like"/>
    <property type="match status" value="2"/>
</dbReference>
<evidence type="ECO:0000259" key="26">
    <source>
        <dbReference type="PROSITE" id="PS50142"/>
    </source>
</evidence>
<dbReference type="Pfam" id="PF00035">
    <property type="entry name" value="dsrm"/>
    <property type="match status" value="1"/>
</dbReference>
<evidence type="ECO:0000256" key="4">
    <source>
        <dbReference type="ARBA" id="ARBA00004123"/>
    </source>
</evidence>
<comment type="subcellular location">
    <subcellularLocation>
        <location evidence="4">Nucleus</location>
    </subcellularLocation>
</comment>
<evidence type="ECO:0000256" key="18">
    <source>
        <dbReference type="ARBA" id="ARBA00023242"/>
    </source>
</evidence>
<comment type="cofactor">
    <cofactor evidence="2">
        <name>Mn(2+)</name>
        <dbReference type="ChEBI" id="CHEBI:29035"/>
    </cofactor>
</comment>
<keyword evidence="9" id="KW-0540">Nuclease</keyword>
<dbReference type="GO" id="GO:0006364">
    <property type="term" value="P:rRNA processing"/>
    <property type="evidence" value="ECO:0007669"/>
    <property type="project" value="InterPro"/>
</dbReference>
<feature type="compositionally biased region" description="Low complexity" evidence="24">
    <location>
        <begin position="39"/>
        <end position="52"/>
    </location>
</feature>
<feature type="compositionally biased region" description="Polar residues" evidence="24">
    <location>
        <begin position="358"/>
        <end position="384"/>
    </location>
</feature>
<feature type="compositionally biased region" description="Polar residues" evidence="24">
    <location>
        <begin position="1"/>
        <end position="10"/>
    </location>
</feature>
<dbReference type="GO" id="GO:0004525">
    <property type="term" value="F:ribonuclease III activity"/>
    <property type="evidence" value="ECO:0007669"/>
    <property type="project" value="UniProtKB-EC"/>
</dbReference>
<dbReference type="GO" id="GO:0070877">
    <property type="term" value="C:microprocessor complex"/>
    <property type="evidence" value="ECO:0007669"/>
    <property type="project" value="TreeGrafter"/>
</dbReference>
<name>A0A1L7NZM9_LOCMI</name>
<comment type="similarity">
    <text evidence="5">Belongs to the ribonuclease III family.</text>
</comment>
<dbReference type="GO" id="GO:0031053">
    <property type="term" value="P:primary miRNA processing"/>
    <property type="evidence" value="ECO:0007669"/>
    <property type="project" value="TreeGrafter"/>
</dbReference>
<evidence type="ECO:0000256" key="2">
    <source>
        <dbReference type="ARBA" id="ARBA00001936"/>
    </source>
</evidence>
<evidence type="ECO:0000313" key="27">
    <source>
        <dbReference type="EMBL" id="BAW35373.1"/>
    </source>
</evidence>
<dbReference type="FunFam" id="1.10.1520.10:FF:000002">
    <property type="entry name" value="Drosha ribonuclease III"/>
    <property type="match status" value="1"/>
</dbReference>
<evidence type="ECO:0000256" key="19">
    <source>
        <dbReference type="ARBA" id="ARBA00032486"/>
    </source>
</evidence>
<feature type="region of interest" description="Disordered" evidence="24">
    <location>
        <begin position="1"/>
        <end position="22"/>
    </location>
</feature>
<dbReference type="Pfam" id="PF00636">
    <property type="entry name" value="Ribonuclease_3"/>
    <property type="match status" value="1"/>
</dbReference>
<feature type="compositionally biased region" description="Pro residues" evidence="24">
    <location>
        <begin position="13"/>
        <end position="22"/>
    </location>
</feature>
<feature type="domain" description="DRBM" evidence="25">
    <location>
        <begin position="1358"/>
        <end position="1433"/>
    </location>
</feature>
<comment type="catalytic activity">
    <reaction evidence="1">
        <text>Endonucleolytic cleavage to 5'-phosphomonoester.</text>
        <dbReference type="EC" id="3.1.26.3"/>
    </reaction>
</comment>
<accession>A0A1L7NZM9</accession>
<dbReference type="InterPro" id="IPR000999">
    <property type="entry name" value="RNase_III_dom"/>
</dbReference>
<evidence type="ECO:0000256" key="11">
    <source>
        <dbReference type="ARBA" id="ARBA00022737"/>
    </source>
</evidence>
<evidence type="ECO:0000256" key="15">
    <source>
        <dbReference type="ARBA" id="ARBA00022884"/>
    </source>
</evidence>
<dbReference type="InterPro" id="IPR044442">
    <property type="entry name" value="RNAse_III_DSRM__animal"/>
</dbReference>
<dbReference type="GO" id="GO:0031054">
    <property type="term" value="P:pre-miRNA processing"/>
    <property type="evidence" value="ECO:0007669"/>
    <property type="project" value="InterPro"/>
</dbReference>
<comment type="cofactor">
    <cofactor evidence="3">
        <name>Mg(2+)</name>
        <dbReference type="ChEBI" id="CHEBI:18420"/>
    </cofactor>
</comment>
<dbReference type="CDD" id="cd00593">
    <property type="entry name" value="RIBOc"/>
    <property type="match status" value="2"/>
</dbReference>
<evidence type="ECO:0000256" key="17">
    <source>
        <dbReference type="ARBA" id="ARBA00023211"/>
    </source>
</evidence>
<feature type="compositionally biased region" description="Basic and acidic residues" evidence="24">
    <location>
        <begin position="1474"/>
        <end position="1487"/>
    </location>
</feature>
<evidence type="ECO:0000256" key="7">
    <source>
        <dbReference type="ARBA" id="ARBA00017706"/>
    </source>
</evidence>
<dbReference type="SMART" id="SM00358">
    <property type="entry name" value="DSRM"/>
    <property type="match status" value="1"/>
</dbReference>
<evidence type="ECO:0000256" key="20">
    <source>
        <dbReference type="ARBA" id="ARBA00060285"/>
    </source>
</evidence>
<evidence type="ECO:0000256" key="3">
    <source>
        <dbReference type="ARBA" id="ARBA00001946"/>
    </source>
</evidence>
<dbReference type="EMBL" id="LC194151">
    <property type="protein sequence ID" value="BAW35373.1"/>
    <property type="molecule type" value="mRNA"/>
</dbReference>
<dbReference type="SMART" id="SM00535">
    <property type="entry name" value="RIBOc"/>
    <property type="match status" value="2"/>
</dbReference>
<proteinExistence type="evidence at transcript level"/>
<feature type="compositionally biased region" description="Pro residues" evidence="24">
    <location>
        <begin position="79"/>
        <end position="91"/>
    </location>
</feature>
<keyword evidence="11" id="KW-0677">Repeat</keyword>
<dbReference type="PROSITE" id="PS00517">
    <property type="entry name" value="RNASE_3_1"/>
    <property type="match status" value="1"/>
</dbReference>
<feature type="compositionally biased region" description="Pro residues" evidence="24">
    <location>
        <begin position="121"/>
        <end position="132"/>
    </location>
</feature>
<feature type="compositionally biased region" description="Polar residues" evidence="24">
    <location>
        <begin position="140"/>
        <end position="158"/>
    </location>
</feature>
<dbReference type="Pfam" id="PF14622">
    <property type="entry name" value="Ribonucleas_3_3"/>
    <property type="match status" value="1"/>
</dbReference>
<evidence type="ECO:0000256" key="21">
    <source>
        <dbReference type="ARBA" id="ARBA00078955"/>
    </source>
</evidence>
<feature type="compositionally biased region" description="Basic residues" evidence="24">
    <location>
        <begin position="333"/>
        <end position="348"/>
    </location>
</feature>
<dbReference type="PANTHER" id="PTHR11207">
    <property type="entry name" value="RIBONUCLEASE III"/>
    <property type="match status" value="1"/>
</dbReference>
<keyword evidence="12" id="KW-0255">Endonuclease</keyword>
<dbReference type="GO" id="GO:0046872">
    <property type="term" value="F:metal ion binding"/>
    <property type="evidence" value="ECO:0007669"/>
    <property type="project" value="UniProtKB-KW"/>
</dbReference>
<reference evidence="27" key="1">
    <citation type="journal article" date="2017" name="Gene">
        <title>Geographic variation in RNAi sensitivity in the migratory locust.</title>
        <authorList>
            <person name="Sugahara R."/>
            <person name="Tanaka S."/>
            <person name="Jouraku A."/>
            <person name="Shiotsuki T."/>
        </authorList>
    </citation>
    <scope>NUCLEOTIDE SEQUENCE</scope>
    <source>
        <tissue evidence="27">Whole body</tissue>
    </source>
</reference>
<evidence type="ECO:0000256" key="14">
    <source>
        <dbReference type="ARBA" id="ARBA00022842"/>
    </source>
</evidence>
<dbReference type="InterPro" id="IPR058938">
    <property type="entry name" value="Helical_CED_Drosha"/>
</dbReference>
<evidence type="ECO:0000256" key="12">
    <source>
        <dbReference type="ARBA" id="ARBA00022759"/>
    </source>
</evidence>
<dbReference type="Gene3D" id="3.30.160.20">
    <property type="match status" value="1"/>
</dbReference>
<keyword evidence="16" id="KW-0221">Differentiation</keyword>
<feature type="region of interest" description="Disordered" evidence="24">
    <location>
        <begin position="36"/>
        <end position="93"/>
    </location>
</feature>
<feature type="compositionally biased region" description="Polar residues" evidence="24">
    <location>
        <begin position="170"/>
        <end position="199"/>
    </location>
</feature>
<keyword evidence="8" id="KW-0690">Ribosome biogenesis</keyword>
<dbReference type="PROSITE" id="PS50137">
    <property type="entry name" value="DS_RBD"/>
    <property type="match status" value="1"/>
</dbReference>
<dbReference type="InterPro" id="IPR014720">
    <property type="entry name" value="dsRBD_dom"/>
</dbReference>
<feature type="region of interest" description="Disordered" evidence="24">
    <location>
        <begin position="118"/>
        <end position="401"/>
    </location>
</feature>
<dbReference type="GO" id="GO:0007506">
    <property type="term" value="P:gonadal mesoderm development"/>
    <property type="evidence" value="ECO:0007669"/>
    <property type="project" value="UniProtKB-KW"/>
</dbReference>
<dbReference type="PANTHER" id="PTHR11207:SF0">
    <property type="entry name" value="RIBONUCLEASE 3"/>
    <property type="match status" value="1"/>
</dbReference>
<comment type="function">
    <text evidence="20">Executes the initial step of microRNA (miRNA) processing in the nucleus, that is the cleavage of pri-miRNA to release pre-miRNA. Involved in pre-rRNA processing. Cleaves double-strand RNA and does not cleave single-strand RNA. Involved in fertility. Required for the function or synthesis of the let-7 miRNA.</text>
</comment>
<dbReference type="Gene3D" id="1.10.1520.10">
    <property type="entry name" value="Ribonuclease III domain"/>
    <property type="match status" value="2"/>
</dbReference>
<evidence type="ECO:0000256" key="10">
    <source>
        <dbReference type="ARBA" id="ARBA00022723"/>
    </source>
</evidence>
<dbReference type="Pfam" id="PF26050">
    <property type="entry name" value="Helical_CED_Drosha"/>
    <property type="match status" value="1"/>
</dbReference>
<dbReference type="PROSITE" id="PS50142">
    <property type="entry name" value="RNASE_3_2"/>
    <property type="match status" value="2"/>
</dbReference>
<feature type="region of interest" description="Disordered" evidence="24">
    <location>
        <begin position="1448"/>
        <end position="1487"/>
    </location>
</feature>
<dbReference type="GO" id="GO:0003723">
    <property type="term" value="F:RNA binding"/>
    <property type="evidence" value="ECO:0007669"/>
    <property type="project" value="UniProtKB-UniRule"/>
</dbReference>
<feature type="compositionally biased region" description="Acidic residues" evidence="24">
    <location>
        <begin position="525"/>
        <end position="534"/>
    </location>
</feature>
<evidence type="ECO:0000256" key="24">
    <source>
        <dbReference type="SAM" id="MobiDB-lite"/>
    </source>
</evidence>
<dbReference type="InterPro" id="IPR011907">
    <property type="entry name" value="RNase_III"/>
</dbReference>
<gene>
    <name evidence="27" type="primary">LmDROSHA</name>
</gene>
<evidence type="ECO:0000256" key="5">
    <source>
        <dbReference type="ARBA" id="ARBA00010183"/>
    </source>
</evidence>
<dbReference type="SUPFAM" id="SSF54768">
    <property type="entry name" value="dsRNA-binding domain-like"/>
    <property type="match status" value="1"/>
</dbReference>
<evidence type="ECO:0000256" key="8">
    <source>
        <dbReference type="ARBA" id="ARBA00022517"/>
    </source>
</evidence>
<keyword evidence="10" id="KW-0479">Metal-binding</keyword>
<keyword evidence="15 23" id="KW-0694">RNA-binding</keyword>
<evidence type="ECO:0000256" key="23">
    <source>
        <dbReference type="PROSITE-ProRule" id="PRU00266"/>
    </source>
</evidence>
<keyword evidence="13" id="KW-0378">Hydrolase</keyword>
<evidence type="ECO:0000256" key="1">
    <source>
        <dbReference type="ARBA" id="ARBA00000109"/>
    </source>
</evidence>
<sequence length="1487" mass="171696">MAHSGNSADSTRFPPPIWTPSIPPPPYLPADWIKKETTSFQPPSSPLFSFPPCNNPPPVPSHSPHQQVPIPFNASVTQVPPPTPPYRPYIQPPGQQVGNCNTFINCQPQKVEVTTQSVYVPPYPPPPPPRPSSVPASYPANFSQVTNVQSNPQWSNDAPVQVNPWYNKDLPQNSVGNSYGNNDSGPPQNLSFGSETTKTWDILPKSLGTEPEIKIEPGKIDTREHRRSPGRTDRSKPERRSSRDEHCERRRTRDKSLSRHSSPRRKRSYSPDRSSKRRSSDRFYGRKYDRRTSERDCRSRSSSSDWLSRHSDRSRRHSYRESSRHSKSPDKRRSQRRYSRSPGRKRSVDRRPSDHPIINSSGKELSVPSVCSNAEESTRRSCSPKSVKKEDKSKEKSKKEYSERDVLLRKWRQNYCSNITEMQMKLEELSKLKPEQILEHEKKVWTRSAPADLYYARDESNVKVMRATPKLVALCDKFEDEIVTRAQRVRESQPPYEPPPRKKRLRLAKHKSEIRDSSCSSSDESSTDEEDCTMEELERKRLHPYRLHPEMWFNDPGEMNDGPLCRCSAKARRSGIRHGIYAGESHLLKCDVNTNNADRLYHYHITISPPTNFLTKTPTIIKHDEHEFIFEGFSMFSHFPLHKLPTCKVIRFNIEYTILYIEEKLPENFTIRELDLFYTYLFKEILELVDMDFHAHSDSSGCAQFHFMPRFVRDLPDNGKEILSMNEVLIYLMNNSHPLIEEDQLEKLLSMSQYKWQNFADEVKGMVVTYPGMKPCSVRVDQLDRDQQKEGAPSYPEIVHFGIRPPQLSYAGNPEYQKAWREYVKFRHLLANMPKPSFEDKRKLEAKENRLQEMRTQSKMKRDVTVAVSSKGFHRTGIMCDIIQHAMLIPVLVCHLRFHRSCDVLEESIGYKFENRFLLQLALTHPSYRENFGTNPDHARNSLTNCGIRQPEYGDRRIHYMNTRKRDTHTDEDNILNKIIIDKRAEGPTVTDSSEDGTAGDIQGKRMCTQSKESIRETDLCEENEWKRKTNSEELDTTKPGINTLINIMSRFGKKTETESNITHNERLEFLGDAVVEFLSSIHLFHMFPDLEEGGLATYRAAIVQNQHLAVLAKTLKLEDYMLYAHGSDLCHDLELRHAMANCFEALMGALFLDGGIEVADKVFSETLFKEDLDLLDVWVNYPPHPLQEQEPMGDRKWIPAFELLQKLTKFEDSIGVEFKHIRLLARAFTDRSIGYTNLTLGSNQRLEFLGDTVLQLIASEYLYKYFPEHHEGHLSLLRSSLVNNRTQAVVCDDLGMTNYALYSNPKAELKTKDRADLLEAFLGALYVDKGLQYCQVFCHVCFFPRLQDFIMNQDWNDPKSKLQQCCLTLRTMEGGEPDIPLYKVIECKGPTNTRVYTVAVYFRGERLAKASGHSIQQAEMSAAKEALELSHGLFPQLDHQKRVIAKSMKRQTWPKRASSLQHKSRSSRTPSEVNRRLSADRTPRKE</sequence>
<organism evidence="27">
    <name type="scientific">Locusta migratoria</name>
    <name type="common">Migratory locust</name>
    <dbReference type="NCBI Taxonomy" id="7004"/>
    <lineage>
        <taxon>Eukaryota</taxon>
        <taxon>Metazoa</taxon>
        <taxon>Ecdysozoa</taxon>
        <taxon>Arthropoda</taxon>
        <taxon>Hexapoda</taxon>
        <taxon>Insecta</taxon>
        <taxon>Pterygota</taxon>
        <taxon>Neoptera</taxon>
        <taxon>Polyneoptera</taxon>
        <taxon>Orthoptera</taxon>
        <taxon>Caelifera</taxon>
        <taxon>Acrididea</taxon>
        <taxon>Acridomorpha</taxon>
        <taxon>Acridoidea</taxon>
        <taxon>Acrididae</taxon>
        <taxon>Oedipodinae</taxon>
        <taxon>Locusta</taxon>
    </lineage>
</organism>
<keyword evidence="14" id="KW-0460">Magnesium</keyword>
<dbReference type="HAMAP" id="MF_00104">
    <property type="entry name" value="RNase_III"/>
    <property type="match status" value="1"/>
</dbReference>
<dbReference type="InterPro" id="IPR036389">
    <property type="entry name" value="RNase_III_sf"/>
</dbReference>
<keyword evidence="18" id="KW-0539">Nucleus</keyword>
<keyword evidence="17" id="KW-0464">Manganese</keyword>
<evidence type="ECO:0000256" key="16">
    <source>
        <dbReference type="ARBA" id="ARBA00023156"/>
    </source>
</evidence>
<feature type="compositionally biased region" description="Basic and acidic residues" evidence="24">
    <location>
        <begin position="230"/>
        <end position="248"/>
    </location>
</feature>
<evidence type="ECO:0000256" key="6">
    <source>
        <dbReference type="ARBA" id="ARBA00012177"/>
    </source>
</evidence>
<feature type="compositionally biased region" description="Basic and acidic residues" evidence="24">
    <location>
        <begin position="387"/>
        <end position="401"/>
    </location>
</feature>